<dbReference type="Proteomes" id="UP000091820">
    <property type="component" value="Unassembled WGS sequence"/>
</dbReference>
<evidence type="ECO:0000313" key="2">
    <source>
        <dbReference type="EnsemblMetazoa" id="GBRI024744-PA"/>
    </source>
</evidence>
<accession>A0A1A9WM77</accession>
<reference evidence="2" key="2">
    <citation type="submission" date="2020-05" db="UniProtKB">
        <authorList>
            <consortium name="EnsemblMetazoa"/>
        </authorList>
    </citation>
    <scope>IDENTIFICATION</scope>
    <source>
        <strain evidence="2">IAEA</strain>
    </source>
</reference>
<keyword evidence="1" id="KW-0812">Transmembrane</keyword>
<dbReference type="AlphaFoldDB" id="A0A1A9WM77"/>
<keyword evidence="3" id="KW-1185">Reference proteome</keyword>
<proteinExistence type="predicted"/>
<evidence type="ECO:0000256" key="1">
    <source>
        <dbReference type="SAM" id="Phobius"/>
    </source>
</evidence>
<evidence type="ECO:0000313" key="3">
    <source>
        <dbReference type="Proteomes" id="UP000091820"/>
    </source>
</evidence>
<keyword evidence="1" id="KW-1133">Transmembrane helix</keyword>
<protein>
    <submittedName>
        <fullName evidence="2">Uncharacterized protein</fullName>
    </submittedName>
</protein>
<dbReference type="EnsemblMetazoa" id="GBRI024744-RA">
    <property type="protein sequence ID" value="GBRI024744-PA"/>
    <property type="gene ID" value="GBRI024744"/>
</dbReference>
<dbReference type="VEuPathDB" id="VectorBase:GBRI024744"/>
<reference evidence="3" key="1">
    <citation type="submission" date="2014-03" db="EMBL/GenBank/DDBJ databases">
        <authorList>
            <person name="Aksoy S."/>
            <person name="Warren W."/>
            <person name="Wilson R.K."/>
        </authorList>
    </citation>
    <scope>NUCLEOTIDE SEQUENCE [LARGE SCALE GENOMIC DNA]</scope>
    <source>
        <strain evidence="3">IAEA</strain>
    </source>
</reference>
<sequence>MQTKFNIDLQQITLILGKKPDITELFLKLLLSSDITYYVCLHINFIRFFEVSLTLKFSFDLFMSYGDVKSSSLWYKVFLNALFESNKTIEPSSYGKTRQTNPYPNHPNCDFNEQLTTTKATTKSCPFHRTFEQVLRLFLFFMLNTSKFFLLICTLVLGTFTG</sequence>
<name>A0A1A9WM77_9MUSC</name>
<feature type="transmembrane region" description="Helical" evidence="1">
    <location>
        <begin position="137"/>
        <end position="160"/>
    </location>
</feature>
<organism evidence="2 3">
    <name type="scientific">Glossina brevipalpis</name>
    <dbReference type="NCBI Taxonomy" id="37001"/>
    <lineage>
        <taxon>Eukaryota</taxon>
        <taxon>Metazoa</taxon>
        <taxon>Ecdysozoa</taxon>
        <taxon>Arthropoda</taxon>
        <taxon>Hexapoda</taxon>
        <taxon>Insecta</taxon>
        <taxon>Pterygota</taxon>
        <taxon>Neoptera</taxon>
        <taxon>Endopterygota</taxon>
        <taxon>Diptera</taxon>
        <taxon>Brachycera</taxon>
        <taxon>Muscomorpha</taxon>
        <taxon>Hippoboscoidea</taxon>
        <taxon>Glossinidae</taxon>
        <taxon>Glossina</taxon>
    </lineage>
</organism>
<keyword evidence="1" id="KW-0472">Membrane</keyword>